<feature type="transmembrane region" description="Helical" evidence="12">
    <location>
        <begin position="296"/>
        <end position="319"/>
    </location>
</feature>
<evidence type="ECO:0000256" key="1">
    <source>
        <dbReference type="ARBA" id="ARBA00004127"/>
    </source>
</evidence>
<keyword evidence="4" id="KW-0050">Antiport</keyword>
<dbReference type="Gene3D" id="1.20.1530.20">
    <property type="match status" value="1"/>
</dbReference>
<sequence>MASSLLFLAFVFLVAAVLIVPILKRLGLGEVLGYLVAGVVIGPAALGLVPDAEAVLHFAEVGIIFLLFIIGLELKPSRLRLMRKAVFGGGGLQMSITTVVLAAGAWWFGLALIPALIVGFSLALCSTPLVLHMLGERHELNARHGRLAFATLLFQDIATLPVLAAIPILASGSLLEAGWGPLITRILIAAAAVVALVVGGRFLLGPMFQRAAATGSREVFAGASLAVVIGSALLMDMAGLSMALGAFAAGILLSDSEYRHSIEADIEPFRGLLLGLFFMAVGMTAKIELLVEAPGLVLGLTGALLVTKAFCVMMAARLFRASWSDSLNLAMLLPQGGEFAFVLLTAAGGSFLLDSATVELLILVVSLSMAATPVLYLLHVRLIRPLLQPAASKPEFDMPRDESPRIIIAGFGRFGQIVGRILQGLKIPYTVLDIDARHVQVVRRYGNEVYYGDAARIDLLEAAGASKAQMLVVAVSDVESSMRIIERAQKRFPHLKIHARARNRYHALLLMRANVSYLQRELLPGSLDMTRETLIGLGIPRDEAQHAVDIFRRHDERTLQRQLEVFGNERKLIQNVQQAASELEQLYEADEDIVMKPDSSEAGAQEAPRHQPGNRD</sequence>
<dbReference type="InterPro" id="IPR038770">
    <property type="entry name" value="Na+/solute_symporter_sf"/>
</dbReference>
<evidence type="ECO:0000313" key="15">
    <source>
        <dbReference type="EMBL" id="SHM46688.1"/>
    </source>
</evidence>
<gene>
    <name evidence="14" type="ORF">HCU01_22210</name>
    <name evidence="15" type="ORF">SAMN05660971_03063</name>
</gene>
<keyword evidence="5" id="KW-0633">Potassium transport</keyword>
<feature type="domain" description="RCK N-terminal" evidence="13">
    <location>
        <begin position="403"/>
        <end position="522"/>
    </location>
</feature>
<dbReference type="Proteomes" id="UP000321726">
    <property type="component" value="Unassembled WGS sequence"/>
</dbReference>
<dbReference type="PANTHER" id="PTHR46157">
    <property type="entry name" value="K(+) EFFLUX ANTIPORTER 3, CHLOROPLASTIC"/>
    <property type="match status" value="1"/>
</dbReference>
<feature type="transmembrane region" description="Helical" evidence="12">
    <location>
        <begin position="360"/>
        <end position="378"/>
    </location>
</feature>
<evidence type="ECO:0000256" key="4">
    <source>
        <dbReference type="ARBA" id="ARBA00022449"/>
    </source>
</evidence>
<feature type="transmembrane region" description="Helical" evidence="12">
    <location>
        <begin position="225"/>
        <end position="252"/>
    </location>
</feature>
<dbReference type="InterPro" id="IPR004771">
    <property type="entry name" value="K/H_exchanger"/>
</dbReference>
<dbReference type="GO" id="GO:0005886">
    <property type="term" value="C:plasma membrane"/>
    <property type="evidence" value="ECO:0007669"/>
    <property type="project" value="TreeGrafter"/>
</dbReference>
<feature type="transmembrane region" description="Helical" evidence="12">
    <location>
        <begin position="86"/>
        <end position="107"/>
    </location>
</feature>
<keyword evidence="3" id="KW-0813">Transport</keyword>
<evidence type="ECO:0000256" key="2">
    <source>
        <dbReference type="ARBA" id="ARBA00005551"/>
    </source>
</evidence>
<dbReference type="Pfam" id="PF00999">
    <property type="entry name" value="Na_H_Exchanger"/>
    <property type="match status" value="1"/>
</dbReference>
<keyword evidence="8 12" id="KW-1133">Transmembrane helix</keyword>
<evidence type="ECO:0000313" key="16">
    <source>
        <dbReference type="Proteomes" id="UP000184123"/>
    </source>
</evidence>
<name>A0A1M7J1A0_9GAMM</name>
<evidence type="ECO:0000256" key="12">
    <source>
        <dbReference type="SAM" id="Phobius"/>
    </source>
</evidence>
<organism evidence="15 16">
    <name type="scientific">Halomonas cupida</name>
    <dbReference type="NCBI Taxonomy" id="44933"/>
    <lineage>
        <taxon>Bacteria</taxon>
        <taxon>Pseudomonadati</taxon>
        <taxon>Pseudomonadota</taxon>
        <taxon>Gammaproteobacteria</taxon>
        <taxon>Oceanospirillales</taxon>
        <taxon>Halomonadaceae</taxon>
        <taxon>Halomonas</taxon>
    </lineage>
</organism>
<feature type="transmembrane region" description="Helical" evidence="12">
    <location>
        <begin position="6"/>
        <end position="24"/>
    </location>
</feature>
<dbReference type="Gene3D" id="3.40.50.720">
    <property type="entry name" value="NAD(P)-binding Rossmann-like Domain"/>
    <property type="match status" value="1"/>
</dbReference>
<evidence type="ECO:0000313" key="14">
    <source>
        <dbReference type="EMBL" id="GEN24272.1"/>
    </source>
</evidence>
<evidence type="ECO:0000256" key="10">
    <source>
        <dbReference type="ARBA" id="ARBA00023136"/>
    </source>
</evidence>
<dbReference type="Proteomes" id="UP000184123">
    <property type="component" value="Unassembled WGS sequence"/>
</dbReference>
<dbReference type="PANTHER" id="PTHR46157:SF4">
    <property type="entry name" value="K(+) EFFLUX ANTIPORTER 3, CHLOROPLASTIC"/>
    <property type="match status" value="1"/>
</dbReference>
<dbReference type="GO" id="GO:0008324">
    <property type="term" value="F:monoatomic cation transmembrane transporter activity"/>
    <property type="evidence" value="ECO:0007669"/>
    <property type="project" value="InterPro"/>
</dbReference>
<evidence type="ECO:0000256" key="9">
    <source>
        <dbReference type="ARBA" id="ARBA00023065"/>
    </source>
</evidence>
<keyword evidence="7" id="KW-0630">Potassium</keyword>
<dbReference type="GO" id="GO:0006813">
    <property type="term" value="P:potassium ion transport"/>
    <property type="evidence" value="ECO:0007669"/>
    <property type="project" value="UniProtKB-KW"/>
</dbReference>
<dbReference type="OrthoDB" id="9781411at2"/>
<feature type="transmembrane region" description="Helical" evidence="12">
    <location>
        <begin position="113"/>
        <end position="135"/>
    </location>
</feature>
<feature type="compositionally biased region" description="Basic and acidic residues" evidence="11">
    <location>
        <begin position="607"/>
        <end position="616"/>
    </location>
</feature>
<dbReference type="AlphaFoldDB" id="A0A1M7J1A0"/>
<dbReference type="GO" id="GO:1902600">
    <property type="term" value="P:proton transmembrane transport"/>
    <property type="evidence" value="ECO:0007669"/>
    <property type="project" value="InterPro"/>
</dbReference>
<protein>
    <submittedName>
        <fullName evidence="15">Glutathione-regulated potassium-efflux system protein KefB</fullName>
    </submittedName>
    <submittedName>
        <fullName evidence="14">Potassium efflux system protein</fullName>
    </submittedName>
</protein>
<dbReference type="EMBL" id="BJXU01000085">
    <property type="protein sequence ID" value="GEN24272.1"/>
    <property type="molecule type" value="Genomic_DNA"/>
</dbReference>
<dbReference type="Pfam" id="PF02254">
    <property type="entry name" value="TrkA_N"/>
    <property type="match status" value="1"/>
</dbReference>
<dbReference type="GO" id="GO:0012505">
    <property type="term" value="C:endomembrane system"/>
    <property type="evidence" value="ECO:0007669"/>
    <property type="project" value="UniProtKB-SubCell"/>
</dbReference>
<evidence type="ECO:0000256" key="5">
    <source>
        <dbReference type="ARBA" id="ARBA00022538"/>
    </source>
</evidence>
<evidence type="ECO:0000256" key="7">
    <source>
        <dbReference type="ARBA" id="ARBA00022958"/>
    </source>
</evidence>
<dbReference type="NCBIfam" id="TIGR00932">
    <property type="entry name" value="2a37"/>
    <property type="match status" value="1"/>
</dbReference>
<keyword evidence="10 12" id="KW-0472">Membrane</keyword>
<dbReference type="FunFam" id="3.40.50.720:FF:000036">
    <property type="entry name" value="Glutathione-regulated potassium-efflux system protein KefB"/>
    <property type="match status" value="1"/>
</dbReference>
<accession>A0A1M7J1A0</accession>
<comment type="subcellular location">
    <subcellularLocation>
        <location evidence="1">Endomembrane system</location>
        <topology evidence="1">Multi-pass membrane protein</topology>
    </subcellularLocation>
</comment>
<keyword evidence="17" id="KW-1185">Reference proteome</keyword>
<reference evidence="15 16" key="1">
    <citation type="submission" date="2016-11" db="EMBL/GenBank/DDBJ databases">
        <authorList>
            <person name="Jaros S."/>
            <person name="Januszkiewicz K."/>
            <person name="Wedrychowicz H."/>
        </authorList>
    </citation>
    <scope>NUCLEOTIDE SEQUENCE [LARGE SCALE GENOMIC DNA]</scope>
    <source>
        <strain evidence="15 16">DSM 4740</strain>
    </source>
</reference>
<feature type="transmembrane region" description="Helical" evidence="12">
    <location>
        <begin position="331"/>
        <end position="353"/>
    </location>
</feature>
<evidence type="ECO:0000256" key="3">
    <source>
        <dbReference type="ARBA" id="ARBA00022448"/>
    </source>
</evidence>
<keyword evidence="9" id="KW-0406">Ion transport</keyword>
<evidence type="ECO:0000256" key="8">
    <source>
        <dbReference type="ARBA" id="ARBA00022989"/>
    </source>
</evidence>
<dbReference type="RefSeq" id="WP_073436083.1">
    <property type="nucleotide sequence ID" value="NZ_BJXU01000085.1"/>
</dbReference>
<reference evidence="14 17" key="2">
    <citation type="submission" date="2019-07" db="EMBL/GenBank/DDBJ databases">
        <title>Whole genome shotgun sequence of Halomonas cupida NBRC 102219.</title>
        <authorList>
            <person name="Hosoyama A."/>
            <person name="Uohara A."/>
            <person name="Ohji S."/>
            <person name="Ichikawa N."/>
        </authorList>
    </citation>
    <scope>NUCLEOTIDE SEQUENCE [LARGE SCALE GENOMIC DNA]</scope>
    <source>
        <strain evidence="14 17">NBRC 102219</strain>
    </source>
</reference>
<evidence type="ECO:0000256" key="6">
    <source>
        <dbReference type="ARBA" id="ARBA00022692"/>
    </source>
</evidence>
<dbReference type="InterPro" id="IPR036291">
    <property type="entry name" value="NAD(P)-bd_dom_sf"/>
</dbReference>
<evidence type="ECO:0000256" key="11">
    <source>
        <dbReference type="SAM" id="MobiDB-lite"/>
    </source>
</evidence>
<feature type="transmembrane region" description="Helical" evidence="12">
    <location>
        <begin position="31"/>
        <end position="49"/>
    </location>
</feature>
<dbReference type="GO" id="GO:0015297">
    <property type="term" value="F:antiporter activity"/>
    <property type="evidence" value="ECO:0007669"/>
    <property type="project" value="UniProtKB-KW"/>
</dbReference>
<dbReference type="InterPro" id="IPR003148">
    <property type="entry name" value="RCK_N"/>
</dbReference>
<feature type="transmembrane region" description="Helical" evidence="12">
    <location>
        <begin position="55"/>
        <end position="74"/>
    </location>
</feature>
<evidence type="ECO:0000259" key="13">
    <source>
        <dbReference type="PROSITE" id="PS51201"/>
    </source>
</evidence>
<comment type="similarity">
    <text evidence="2">Belongs to the monovalent cation:proton antiporter 2 (CPA2) transporter (TC 2.A.37) family.</text>
</comment>
<feature type="transmembrane region" description="Helical" evidence="12">
    <location>
        <begin position="147"/>
        <end position="170"/>
    </location>
</feature>
<feature type="region of interest" description="Disordered" evidence="11">
    <location>
        <begin position="591"/>
        <end position="616"/>
    </location>
</feature>
<dbReference type="InterPro" id="IPR006153">
    <property type="entry name" value="Cation/H_exchanger_TM"/>
</dbReference>
<dbReference type="PROSITE" id="PS51201">
    <property type="entry name" value="RCK_N"/>
    <property type="match status" value="1"/>
</dbReference>
<feature type="transmembrane region" description="Helical" evidence="12">
    <location>
        <begin position="272"/>
        <end position="289"/>
    </location>
</feature>
<feature type="transmembrane region" description="Helical" evidence="12">
    <location>
        <begin position="182"/>
        <end position="204"/>
    </location>
</feature>
<dbReference type="STRING" id="44933.SAMN05660971_03063"/>
<dbReference type="SUPFAM" id="SSF51735">
    <property type="entry name" value="NAD(P)-binding Rossmann-fold domains"/>
    <property type="match status" value="1"/>
</dbReference>
<proteinExistence type="inferred from homology"/>
<dbReference type="EMBL" id="FRCA01000008">
    <property type="protein sequence ID" value="SHM46688.1"/>
    <property type="molecule type" value="Genomic_DNA"/>
</dbReference>
<keyword evidence="6 12" id="KW-0812">Transmembrane</keyword>
<evidence type="ECO:0000313" key="17">
    <source>
        <dbReference type="Proteomes" id="UP000321726"/>
    </source>
</evidence>